<evidence type="ECO:0000313" key="4">
    <source>
        <dbReference type="EMBL" id="MDQ0288296.1"/>
    </source>
</evidence>
<gene>
    <name evidence="4" type="ORF">J3R75_000403</name>
</gene>
<name>A0AAE4AMA9_9BACT</name>
<feature type="transmembrane region" description="Helical" evidence="2">
    <location>
        <begin position="30"/>
        <end position="55"/>
    </location>
</feature>
<comment type="caution">
    <text evidence="4">The sequence shown here is derived from an EMBL/GenBank/DDBJ whole genome shotgun (WGS) entry which is preliminary data.</text>
</comment>
<dbReference type="AlphaFoldDB" id="A0AAE4AMA9"/>
<dbReference type="InterPro" id="IPR011453">
    <property type="entry name" value="DUF1559"/>
</dbReference>
<evidence type="ECO:0000256" key="1">
    <source>
        <dbReference type="SAM" id="MobiDB-lite"/>
    </source>
</evidence>
<organism evidence="4 5">
    <name type="scientific">Oligosphaera ethanolica</name>
    <dbReference type="NCBI Taxonomy" id="760260"/>
    <lineage>
        <taxon>Bacteria</taxon>
        <taxon>Pseudomonadati</taxon>
        <taxon>Lentisphaerota</taxon>
        <taxon>Oligosphaeria</taxon>
        <taxon>Oligosphaerales</taxon>
        <taxon>Oligosphaeraceae</taxon>
        <taxon>Oligosphaera</taxon>
    </lineage>
</organism>
<dbReference type="RefSeq" id="WP_307259617.1">
    <property type="nucleotide sequence ID" value="NZ_JAUSVL010000001.1"/>
</dbReference>
<evidence type="ECO:0000259" key="3">
    <source>
        <dbReference type="Pfam" id="PF07596"/>
    </source>
</evidence>
<dbReference type="NCBIfam" id="TIGR02532">
    <property type="entry name" value="IV_pilin_GFxxxE"/>
    <property type="match status" value="1"/>
</dbReference>
<dbReference type="InterPro" id="IPR012902">
    <property type="entry name" value="N_methyl_site"/>
</dbReference>
<dbReference type="Proteomes" id="UP001238163">
    <property type="component" value="Unassembled WGS sequence"/>
</dbReference>
<keyword evidence="2" id="KW-1133">Transmembrane helix</keyword>
<feature type="compositionally biased region" description="Basic and acidic residues" evidence="1">
    <location>
        <begin position="9"/>
        <end position="22"/>
    </location>
</feature>
<feature type="domain" description="DUF1559" evidence="3">
    <location>
        <begin position="56"/>
        <end position="99"/>
    </location>
</feature>
<keyword evidence="5" id="KW-1185">Reference proteome</keyword>
<evidence type="ECO:0000256" key="2">
    <source>
        <dbReference type="SAM" id="Phobius"/>
    </source>
</evidence>
<dbReference type="PANTHER" id="PTHR30093">
    <property type="entry name" value="GENERAL SECRETION PATHWAY PROTEIN G"/>
    <property type="match status" value="1"/>
</dbReference>
<feature type="region of interest" description="Disordered" evidence="1">
    <location>
        <begin position="1"/>
        <end position="23"/>
    </location>
</feature>
<keyword evidence="2" id="KW-0472">Membrane</keyword>
<dbReference type="InterPro" id="IPR027558">
    <property type="entry name" value="Pre_pil_HX9DG_C"/>
</dbReference>
<dbReference type="Gene3D" id="3.30.700.10">
    <property type="entry name" value="Glycoprotein, Type 4 Pilin"/>
    <property type="match status" value="1"/>
</dbReference>
<sequence>MSTTTNYGERSHNGESNMRHELQPSSPRRAFTLIELLVVIAIIAILAAMLLPALAKAREKARAASCISNLKQYGLAVTTYADDSDGFAPNQLSGTLTWTTSFYEVGLGIPKQSSSSIPPPKIAYCPSMETSGFTLYYHTSYGLNTYFTSGATPHKLTMAQKPSENMVFMDWASVGSSPRVASGYSVNTITRQQTVCRHNGQANACFADGHTESIKQQQLNVIVVAETTSPWYHQFWNPKK</sequence>
<dbReference type="Pfam" id="PF07963">
    <property type="entry name" value="N_methyl"/>
    <property type="match status" value="1"/>
</dbReference>
<proteinExistence type="predicted"/>
<dbReference type="NCBIfam" id="TIGR04294">
    <property type="entry name" value="pre_pil_HX9DG"/>
    <property type="match status" value="1"/>
</dbReference>
<dbReference type="EMBL" id="JAUSVL010000001">
    <property type="protein sequence ID" value="MDQ0288296.1"/>
    <property type="molecule type" value="Genomic_DNA"/>
</dbReference>
<dbReference type="PANTHER" id="PTHR30093:SF2">
    <property type="entry name" value="TYPE II SECRETION SYSTEM PROTEIN H"/>
    <property type="match status" value="1"/>
</dbReference>
<protein>
    <submittedName>
        <fullName evidence="4">Prepilin-type N-terminal cleavage/methylation domain-containing protein/prepilin-type processing-associated H-X9-DG protein</fullName>
    </submittedName>
</protein>
<keyword evidence="2" id="KW-0812">Transmembrane</keyword>
<reference evidence="4" key="1">
    <citation type="submission" date="2023-07" db="EMBL/GenBank/DDBJ databases">
        <title>Genomic Encyclopedia of Type Strains, Phase IV (KMG-IV): sequencing the most valuable type-strain genomes for metagenomic binning, comparative biology and taxonomic classification.</title>
        <authorList>
            <person name="Goeker M."/>
        </authorList>
    </citation>
    <scope>NUCLEOTIDE SEQUENCE</scope>
    <source>
        <strain evidence="4">DSM 24202</strain>
    </source>
</reference>
<dbReference type="InterPro" id="IPR045584">
    <property type="entry name" value="Pilin-like"/>
</dbReference>
<dbReference type="Pfam" id="PF07596">
    <property type="entry name" value="SBP_bac_10"/>
    <property type="match status" value="1"/>
</dbReference>
<evidence type="ECO:0000313" key="5">
    <source>
        <dbReference type="Proteomes" id="UP001238163"/>
    </source>
</evidence>
<accession>A0AAE4AMA9</accession>
<dbReference type="SUPFAM" id="SSF54523">
    <property type="entry name" value="Pili subunits"/>
    <property type="match status" value="1"/>
</dbReference>